<evidence type="ECO:0000259" key="2">
    <source>
        <dbReference type="Pfam" id="PF24993"/>
    </source>
</evidence>
<proteinExistence type="predicted"/>
<reference evidence="4" key="2">
    <citation type="journal article" date="2016" name="Sci. Rep.">
        <title>Dictyocaulus viviparus genome, variome and transcriptome elucidate lungworm biology and support future intervention.</title>
        <authorList>
            <person name="McNulty S.N."/>
            <person name="Strube C."/>
            <person name="Rosa B.A."/>
            <person name="Martin J.C."/>
            <person name="Tyagi R."/>
            <person name="Choi Y.J."/>
            <person name="Wang Q."/>
            <person name="Hallsworth Pepin K."/>
            <person name="Zhang X."/>
            <person name="Ozersky P."/>
            <person name="Wilson R.K."/>
            <person name="Sternberg P.W."/>
            <person name="Gasser R.B."/>
            <person name="Mitreva M."/>
        </authorList>
    </citation>
    <scope>NUCLEOTIDE SEQUENCE [LARGE SCALE GENOMIC DNA]</scope>
    <source>
        <strain evidence="4">HannoverDv2000</strain>
    </source>
</reference>
<protein>
    <recommendedName>
        <fullName evidence="2">Stalled ribosome sensor GCN1-like N-terminal domain-containing protein</fullName>
    </recommendedName>
</protein>
<evidence type="ECO:0000256" key="1">
    <source>
        <dbReference type="SAM" id="MobiDB-lite"/>
    </source>
</evidence>
<evidence type="ECO:0000313" key="3">
    <source>
        <dbReference type="EMBL" id="KJH53106.1"/>
    </source>
</evidence>
<name>A0A0D8YEN4_DICVI</name>
<reference evidence="3 4" key="1">
    <citation type="submission" date="2013-11" db="EMBL/GenBank/DDBJ databases">
        <title>Draft genome of the bovine lungworm Dictyocaulus viviparus.</title>
        <authorList>
            <person name="Mitreva M."/>
        </authorList>
    </citation>
    <scope>NUCLEOTIDE SEQUENCE [LARGE SCALE GENOMIC DNA]</scope>
    <source>
        <strain evidence="3 4">HannoverDv2000</strain>
    </source>
</reference>
<dbReference type="InterPro" id="IPR016024">
    <property type="entry name" value="ARM-type_fold"/>
</dbReference>
<dbReference type="STRING" id="29172.A0A0D8YEN4"/>
<dbReference type="SUPFAM" id="SSF48371">
    <property type="entry name" value="ARM repeat"/>
    <property type="match status" value="1"/>
</dbReference>
<sequence length="362" mass="40745">MFEEKSEPTKLNGGDHFDGTDERNKPEWFKDIRKFTAVVSNPSVRLHLQAYNQLIKVISNVEELPQPFIKGIVKLFVTSAILHYSHRESFKAVERLLSALAKHDSNATLCTVAHSVLTLFPLTPNISKSIAGLAISPSKWILMYFSYVSDDVVKDLVSSLGHLSFYCCIDSKISSIFEKKLRKLCLDNKQSIRIRNGVFDICKEASCSKKMVCLMSYLFLVNSFDDQDLFLDQYSKSILFSKTRPEDFVLKLCGNGLKCVSAASFHDLLLPNIKKSLLRSPEIAIFGVTKVIESLMFPIDDCFDDLLDWLSSCLKSSSEDMGRAAVNALVAITPKVDESVVEKIVNYLMELLTSVFFFLISV</sequence>
<feature type="region of interest" description="Disordered" evidence="1">
    <location>
        <begin position="1"/>
        <end position="22"/>
    </location>
</feature>
<dbReference type="Pfam" id="PF24993">
    <property type="entry name" value="GNC1_N"/>
    <property type="match status" value="1"/>
</dbReference>
<accession>A0A0D8YEN4</accession>
<evidence type="ECO:0000313" key="4">
    <source>
        <dbReference type="Proteomes" id="UP000053766"/>
    </source>
</evidence>
<feature type="domain" description="Stalled ribosome sensor GCN1-like N-terminal" evidence="2">
    <location>
        <begin position="230"/>
        <end position="353"/>
    </location>
</feature>
<dbReference type="Proteomes" id="UP000053766">
    <property type="component" value="Unassembled WGS sequence"/>
</dbReference>
<dbReference type="InterPro" id="IPR056810">
    <property type="entry name" value="GNC1-like_N"/>
</dbReference>
<dbReference type="AlphaFoldDB" id="A0A0D8YEN4"/>
<gene>
    <name evidence="3" type="ORF">DICVIV_00604</name>
</gene>
<dbReference type="EMBL" id="KN716155">
    <property type="protein sequence ID" value="KJH53106.1"/>
    <property type="molecule type" value="Genomic_DNA"/>
</dbReference>
<keyword evidence="4" id="KW-1185">Reference proteome</keyword>
<organism evidence="3 4">
    <name type="scientific">Dictyocaulus viviparus</name>
    <name type="common">Bovine lungworm</name>
    <dbReference type="NCBI Taxonomy" id="29172"/>
    <lineage>
        <taxon>Eukaryota</taxon>
        <taxon>Metazoa</taxon>
        <taxon>Ecdysozoa</taxon>
        <taxon>Nematoda</taxon>
        <taxon>Chromadorea</taxon>
        <taxon>Rhabditida</taxon>
        <taxon>Rhabditina</taxon>
        <taxon>Rhabditomorpha</taxon>
        <taxon>Strongyloidea</taxon>
        <taxon>Metastrongylidae</taxon>
        <taxon>Dictyocaulus</taxon>
    </lineage>
</organism>
<dbReference type="OrthoDB" id="5148094at2759"/>